<dbReference type="InterPro" id="IPR050109">
    <property type="entry name" value="HTH-type_TetR-like_transc_reg"/>
</dbReference>
<evidence type="ECO:0000259" key="5">
    <source>
        <dbReference type="PROSITE" id="PS50977"/>
    </source>
</evidence>
<evidence type="ECO:0000313" key="7">
    <source>
        <dbReference type="Proteomes" id="UP000535501"/>
    </source>
</evidence>
<organism evidence="6 7">
    <name type="scientific">Pseudorhizobium flavum</name>
    <dbReference type="NCBI Taxonomy" id="1335061"/>
    <lineage>
        <taxon>Bacteria</taxon>
        <taxon>Pseudomonadati</taxon>
        <taxon>Pseudomonadota</taxon>
        <taxon>Alphaproteobacteria</taxon>
        <taxon>Hyphomicrobiales</taxon>
        <taxon>Rhizobiaceae</taxon>
        <taxon>Rhizobium/Agrobacterium group</taxon>
        <taxon>Pseudorhizobium</taxon>
    </lineage>
</organism>
<dbReference type="Pfam" id="PF17935">
    <property type="entry name" value="TetR_C_27"/>
    <property type="match status" value="1"/>
</dbReference>
<dbReference type="RefSeq" id="WP_172977856.1">
    <property type="nucleotide sequence ID" value="NZ_JACHEJ010000019.1"/>
</dbReference>
<keyword evidence="2 4" id="KW-0238">DNA-binding</keyword>
<dbReference type="InterPro" id="IPR036271">
    <property type="entry name" value="Tet_transcr_reg_TetR-rel_C_sf"/>
</dbReference>
<dbReference type="PANTHER" id="PTHR30055">
    <property type="entry name" value="HTH-TYPE TRANSCRIPTIONAL REGULATOR RUTR"/>
    <property type="match status" value="1"/>
</dbReference>
<gene>
    <name evidence="6" type="ORF">HNQ75_004107</name>
</gene>
<dbReference type="Gene3D" id="1.10.357.10">
    <property type="entry name" value="Tetracycline Repressor, domain 2"/>
    <property type="match status" value="1"/>
</dbReference>
<dbReference type="PANTHER" id="PTHR30055:SF151">
    <property type="entry name" value="TRANSCRIPTIONAL REGULATORY PROTEIN"/>
    <property type="match status" value="1"/>
</dbReference>
<keyword evidence="3" id="KW-0804">Transcription</keyword>
<dbReference type="PROSITE" id="PS50977">
    <property type="entry name" value="HTH_TETR_2"/>
    <property type="match status" value="1"/>
</dbReference>
<evidence type="ECO:0000256" key="3">
    <source>
        <dbReference type="ARBA" id="ARBA00023163"/>
    </source>
</evidence>
<protein>
    <submittedName>
        <fullName evidence="6">TetR/AcrR family transcriptional repressor of the ameABC operon</fullName>
    </submittedName>
</protein>
<dbReference type="Pfam" id="PF00440">
    <property type="entry name" value="TetR_N"/>
    <property type="match status" value="1"/>
</dbReference>
<name>A0A7X0DEL9_9HYPH</name>
<feature type="domain" description="HTH tetR-type" evidence="5">
    <location>
        <begin position="9"/>
        <end position="69"/>
    </location>
</feature>
<evidence type="ECO:0000256" key="2">
    <source>
        <dbReference type="ARBA" id="ARBA00023125"/>
    </source>
</evidence>
<dbReference type="InterPro" id="IPR009057">
    <property type="entry name" value="Homeodomain-like_sf"/>
</dbReference>
<feature type="DNA-binding region" description="H-T-H motif" evidence="4">
    <location>
        <begin position="32"/>
        <end position="51"/>
    </location>
</feature>
<dbReference type="PRINTS" id="PR00455">
    <property type="entry name" value="HTHTETR"/>
</dbReference>
<evidence type="ECO:0000256" key="1">
    <source>
        <dbReference type="ARBA" id="ARBA00023015"/>
    </source>
</evidence>
<dbReference type="InterPro" id="IPR001647">
    <property type="entry name" value="HTH_TetR"/>
</dbReference>
<dbReference type="AlphaFoldDB" id="A0A7X0DEL9"/>
<keyword evidence="1" id="KW-0805">Transcription regulation</keyword>
<dbReference type="Proteomes" id="UP000535501">
    <property type="component" value="Unassembled WGS sequence"/>
</dbReference>
<evidence type="ECO:0000313" key="6">
    <source>
        <dbReference type="EMBL" id="MBB6182118.1"/>
    </source>
</evidence>
<evidence type="ECO:0000256" key="4">
    <source>
        <dbReference type="PROSITE-ProRule" id="PRU00335"/>
    </source>
</evidence>
<dbReference type="EMBL" id="JACHEJ010000019">
    <property type="protein sequence ID" value="MBB6182118.1"/>
    <property type="molecule type" value="Genomic_DNA"/>
</dbReference>
<proteinExistence type="predicted"/>
<accession>A0A7X0DEL9</accession>
<sequence>MRRPRRRAEETREDILATAETLFRKQGIAKSSIADIAQQLGMSPANVFKHFHTKGALVDAICDRHVRRMVDRFGSFDDPAPAPERLPLVVCKLMEAHLQDIRDNPFFLELIFLMPKTDLASGQRYRDLIEELFRDVIRSGIESGVYRCDNLDTVTQHVSAAFASVLHPVFLAEATEEELKARCAGIAGLINAALQSPLAK</sequence>
<comment type="caution">
    <text evidence="6">The sequence shown here is derived from an EMBL/GenBank/DDBJ whole genome shotgun (WGS) entry which is preliminary data.</text>
</comment>
<keyword evidence="7" id="KW-1185">Reference proteome</keyword>
<reference evidence="6 7" key="1">
    <citation type="submission" date="2020-08" db="EMBL/GenBank/DDBJ databases">
        <title>Genomic Encyclopedia of Type Strains, Phase IV (KMG-IV): sequencing the most valuable type-strain genomes for metagenomic binning, comparative biology and taxonomic classification.</title>
        <authorList>
            <person name="Goeker M."/>
        </authorList>
    </citation>
    <scope>NUCLEOTIDE SEQUENCE [LARGE SCALE GENOMIC DNA]</scope>
    <source>
        <strain evidence="6 7">DSM 102134</strain>
    </source>
</reference>
<dbReference type="SUPFAM" id="SSF48498">
    <property type="entry name" value="Tetracyclin repressor-like, C-terminal domain"/>
    <property type="match status" value="1"/>
</dbReference>
<dbReference type="GO" id="GO:0000976">
    <property type="term" value="F:transcription cis-regulatory region binding"/>
    <property type="evidence" value="ECO:0007669"/>
    <property type="project" value="TreeGrafter"/>
</dbReference>
<dbReference type="GO" id="GO:0003700">
    <property type="term" value="F:DNA-binding transcription factor activity"/>
    <property type="evidence" value="ECO:0007669"/>
    <property type="project" value="TreeGrafter"/>
</dbReference>
<dbReference type="SUPFAM" id="SSF46689">
    <property type="entry name" value="Homeodomain-like"/>
    <property type="match status" value="1"/>
</dbReference>
<dbReference type="InterPro" id="IPR041478">
    <property type="entry name" value="TetR_C_27"/>
</dbReference>